<organism evidence="1 2">
    <name type="scientific">Chlorogloeopsis fritschii PCC 6912</name>
    <dbReference type="NCBI Taxonomy" id="211165"/>
    <lineage>
        <taxon>Bacteria</taxon>
        <taxon>Bacillati</taxon>
        <taxon>Cyanobacteriota</taxon>
        <taxon>Cyanophyceae</taxon>
        <taxon>Nostocales</taxon>
        <taxon>Chlorogloeopsidaceae</taxon>
        <taxon>Chlorogloeopsis</taxon>
    </lineage>
</organism>
<dbReference type="EMBL" id="RSCJ01000014">
    <property type="protein sequence ID" value="RUR78731.1"/>
    <property type="molecule type" value="Genomic_DNA"/>
</dbReference>
<dbReference type="Proteomes" id="UP000268857">
    <property type="component" value="Unassembled WGS sequence"/>
</dbReference>
<dbReference type="OrthoDB" id="574031at2"/>
<proteinExistence type="predicted"/>
<keyword evidence="2" id="KW-1185">Reference proteome</keyword>
<comment type="caution">
    <text evidence="1">The sequence shown here is derived from an EMBL/GenBank/DDBJ whole genome shotgun (WGS) entry which is preliminary data.</text>
</comment>
<evidence type="ECO:0000313" key="2">
    <source>
        <dbReference type="Proteomes" id="UP000268857"/>
    </source>
</evidence>
<reference evidence="1 2" key="1">
    <citation type="journal article" date="2019" name="Genome Biol. Evol.">
        <title>Day and night: Metabolic profiles and evolutionary relationships of six axenic non-marine cyanobacteria.</title>
        <authorList>
            <person name="Will S.E."/>
            <person name="Henke P."/>
            <person name="Boedeker C."/>
            <person name="Huang S."/>
            <person name="Brinkmann H."/>
            <person name="Rohde M."/>
            <person name="Jarek M."/>
            <person name="Friedl T."/>
            <person name="Seufert S."/>
            <person name="Schumacher M."/>
            <person name="Overmann J."/>
            <person name="Neumann-Schaal M."/>
            <person name="Petersen J."/>
        </authorList>
    </citation>
    <scope>NUCLEOTIDE SEQUENCE [LARGE SCALE GENOMIC DNA]</scope>
    <source>
        <strain evidence="1 2">PCC 6912</strain>
    </source>
</reference>
<dbReference type="RefSeq" id="WP_016878910.1">
    <property type="nucleotide sequence ID" value="NZ_AJLN01000065.1"/>
</dbReference>
<dbReference type="STRING" id="211165.GCA_000317285_02172"/>
<evidence type="ECO:0000313" key="1">
    <source>
        <dbReference type="EMBL" id="RUR78731.1"/>
    </source>
</evidence>
<gene>
    <name evidence="1" type="ORF">PCC6912_34960</name>
</gene>
<sequence length="99" mass="10991">MPRSTSYHTKLIEDLKDPLEAAAYIEIVLEEGDPKMLGKALKNVIEAQGGVDKLSASVKQFHDKLEQMLLEKEEIEFYCLSALLDALGLQLAVTVKSTK</sequence>
<accession>A0A3S1FHN9</accession>
<name>A0A3S1FHN9_CHLFR</name>
<dbReference type="AlphaFoldDB" id="A0A3S1FHN9"/>
<protein>
    <submittedName>
        <fullName evidence="1">Uncharacterized protein</fullName>
    </submittedName>
</protein>